<dbReference type="Pfam" id="PF00976">
    <property type="entry name" value="ACTH_domain"/>
    <property type="match status" value="2"/>
</dbReference>
<keyword evidence="8" id="KW-0175">Coiled coil</keyword>
<organism evidence="14 15">
    <name type="scientific">Echeneis naucrates</name>
    <name type="common">Live sharksucker</name>
    <dbReference type="NCBI Taxonomy" id="173247"/>
    <lineage>
        <taxon>Eukaryota</taxon>
        <taxon>Metazoa</taxon>
        <taxon>Chordata</taxon>
        <taxon>Craniata</taxon>
        <taxon>Vertebrata</taxon>
        <taxon>Euteleostomi</taxon>
        <taxon>Actinopterygii</taxon>
        <taxon>Neopterygii</taxon>
        <taxon>Teleostei</taxon>
        <taxon>Neoteleostei</taxon>
        <taxon>Acanthomorphata</taxon>
        <taxon>Carangaria</taxon>
        <taxon>Carangiformes</taxon>
        <taxon>Echeneidae</taxon>
        <taxon>Echeneis</taxon>
    </lineage>
</organism>
<evidence type="ECO:0000256" key="2">
    <source>
        <dbReference type="ARBA" id="ARBA00004613"/>
    </source>
</evidence>
<dbReference type="AlphaFoldDB" id="A0A665UJY1"/>
<dbReference type="OMA" id="NSERSMM"/>
<feature type="region of interest" description="Disordered" evidence="9">
    <location>
        <begin position="56"/>
        <end position="93"/>
    </location>
</feature>
<evidence type="ECO:0000256" key="6">
    <source>
        <dbReference type="ARBA" id="ARBA00022702"/>
    </source>
</evidence>
<evidence type="ECO:0000256" key="4">
    <source>
        <dbReference type="ARBA" id="ARBA00022525"/>
    </source>
</evidence>
<dbReference type="GO" id="GO:0005184">
    <property type="term" value="F:neuropeptide hormone activity"/>
    <property type="evidence" value="ECO:0007669"/>
    <property type="project" value="TreeGrafter"/>
</dbReference>
<feature type="chain" id="PRO_5044624760" evidence="10">
    <location>
        <begin position="19"/>
        <end position="196"/>
    </location>
</feature>
<evidence type="ECO:0000256" key="5">
    <source>
        <dbReference type="ARBA" id="ARBA00022685"/>
    </source>
</evidence>
<comment type="function">
    <text evidence="1">Stimulates the adrenal glands to release cortisol.</text>
</comment>
<dbReference type="GO" id="GO:0005576">
    <property type="term" value="C:extracellular region"/>
    <property type="evidence" value="ECO:0007669"/>
    <property type="project" value="UniProtKB-SubCell"/>
</dbReference>
<evidence type="ECO:0000256" key="1">
    <source>
        <dbReference type="ARBA" id="ARBA00002965"/>
    </source>
</evidence>
<evidence type="ECO:0000256" key="7">
    <source>
        <dbReference type="ARBA" id="ARBA00022729"/>
    </source>
</evidence>
<keyword evidence="6" id="KW-0372">Hormone</keyword>
<dbReference type="PRINTS" id="PR00383">
    <property type="entry name" value="MELANOCORTIN"/>
</dbReference>
<gene>
    <name evidence="14" type="primary">LOC115051377</name>
    <name evidence="13" type="synonym">LOC115051389</name>
</gene>
<dbReference type="Pfam" id="PF08384">
    <property type="entry name" value="NPP"/>
    <property type="match status" value="1"/>
</dbReference>
<dbReference type="Ensembl" id="ENSENLT00000004391.1">
    <property type="protein sequence ID" value="ENSENLP00000004147.1"/>
    <property type="gene ID" value="ENSENLG00000002068.1"/>
</dbReference>
<dbReference type="InterPro" id="IPR013531">
    <property type="entry name" value="Mcrtin_ACTH_cent"/>
</dbReference>
<evidence type="ECO:0000256" key="8">
    <source>
        <dbReference type="SAM" id="Coils"/>
    </source>
</evidence>
<keyword evidence="15" id="KW-1185">Reference proteome</keyword>
<evidence type="ECO:0000313" key="15">
    <source>
        <dbReference type="Proteomes" id="UP000472264"/>
    </source>
</evidence>
<evidence type="ECO:0000259" key="12">
    <source>
        <dbReference type="SMART" id="SM01364"/>
    </source>
</evidence>
<feature type="coiled-coil region" evidence="8">
    <location>
        <begin position="129"/>
        <end position="156"/>
    </location>
</feature>
<evidence type="ECO:0000259" key="11">
    <source>
        <dbReference type="SMART" id="SM01363"/>
    </source>
</evidence>
<reference evidence="14" key="1">
    <citation type="submission" date="2021-04" db="EMBL/GenBank/DDBJ databases">
        <authorList>
            <consortium name="Wellcome Sanger Institute Data Sharing"/>
        </authorList>
    </citation>
    <scope>NUCLEOTIDE SEQUENCE [LARGE SCALE GENOMIC DNA]</scope>
</reference>
<comment type="similarity">
    <text evidence="3">Belongs to the POMC family.</text>
</comment>
<dbReference type="Proteomes" id="UP000472264">
    <property type="component" value="Chromosome 11"/>
</dbReference>
<feature type="signal peptide" evidence="10">
    <location>
        <begin position="1"/>
        <end position="18"/>
    </location>
</feature>
<dbReference type="PANTHER" id="PTHR11416">
    <property type="entry name" value="PRO-OPIOMELANOCORTIN"/>
    <property type="match status" value="1"/>
</dbReference>
<feature type="region of interest" description="Disordered" evidence="9">
    <location>
        <begin position="165"/>
        <end position="184"/>
    </location>
</feature>
<dbReference type="SMART" id="SM01363">
    <property type="entry name" value="ACTH_domain"/>
    <property type="match status" value="2"/>
</dbReference>
<name>A0A665UJY1_ECHNA</name>
<keyword evidence="7 10" id="KW-0732">Signal</keyword>
<feature type="domain" description="Pro-opiomelanocortin/corticotropin ACTH central region" evidence="11">
    <location>
        <begin position="88"/>
        <end position="127"/>
    </location>
</feature>
<feature type="compositionally biased region" description="Low complexity" evidence="9">
    <location>
        <begin position="63"/>
        <end position="88"/>
    </location>
</feature>
<dbReference type="InterPro" id="IPR001941">
    <property type="entry name" value="PMOC"/>
</dbReference>
<dbReference type="PANTHER" id="PTHR11416:SF7">
    <property type="entry name" value="PRO-OPIOMELANOCORTIN"/>
    <property type="match status" value="1"/>
</dbReference>
<feature type="domain" description="Pro-opiomelanocortin N-terminal" evidence="12">
    <location>
        <begin position="22"/>
        <end position="65"/>
    </location>
</feature>
<dbReference type="InterPro" id="IPR013593">
    <property type="entry name" value="Melanocortin_N"/>
</dbReference>
<keyword evidence="4" id="KW-0964">Secreted</keyword>
<feature type="domain" description="Pro-opiomelanocortin/corticotropin ACTH central region" evidence="11">
    <location>
        <begin position="153"/>
        <end position="192"/>
    </location>
</feature>
<dbReference type="Ensembl" id="ENSENLT00000020720.1">
    <property type="protein sequence ID" value="ENSENLP00000019998.1"/>
    <property type="gene ID" value="ENSENLG00000009139.1"/>
</dbReference>
<feature type="compositionally biased region" description="Basic and acidic residues" evidence="9">
    <location>
        <begin position="167"/>
        <end position="176"/>
    </location>
</feature>
<evidence type="ECO:0000256" key="10">
    <source>
        <dbReference type="SAM" id="SignalP"/>
    </source>
</evidence>
<dbReference type="InterPro" id="IPR050878">
    <property type="entry name" value="POMC-derived_peptides"/>
</dbReference>
<sequence length="196" mass="22047">MSPVCLLVAVLLVGVARGAVDQCLEHLSCQEVNDDNMMLQCLQLCQSDSTEIPLIPGEGHLQPPILSDSGSPPSPSLSASSSPQAKRSYSMEHFRWGKPVGRKRRPIKLYTSNSAEEESAEVFPAEVMRRDTEQRANTLEDQLRDVQEKKDSVYKMKHFRWSGPLTAREETERRPDTAPLSEQSSKIRTQYVLILH</sequence>
<dbReference type="GO" id="GO:0007218">
    <property type="term" value="P:neuropeptide signaling pathway"/>
    <property type="evidence" value="ECO:0007669"/>
    <property type="project" value="TreeGrafter"/>
</dbReference>
<protein>
    <submittedName>
        <fullName evidence="14">Proopiomelanocortin a</fullName>
    </submittedName>
</protein>
<evidence type="ECO:0000256" key="3">
    <source>
        <dbReference type="ARBA" id="ARBA00005832"/>
    </source>
</evidence>
<keyword evidence="5" id="KW-0165">Cleavage on pair of basic residues</keyword>
<evidence type="ECO:0000313" key="13">
    <source>
        <dbReference type="Ensembl" id="ENSENLP00000004147.1"/>
    </source>
</evidence>
<dbReference type="SMART" id="SM01364">
    <property type="entry name" value="NPP"/>
    <property type="match status" value="1"/>
</dbReference>
<comment type="subcellular location">
    <subcellularLocation>
        <location evidence="2">Secreted</location>
    </subcellularLocation>
</comment>
<reference evidence="14" key="2">
    <citation type="submission" date="2025-05" db="UniProtKB">
        <authorList>
            <consortium name="Ensembl"/>
        </authorList>
    </citation>
    <scope>IDENTIFICATION</scope>
</reference>
<accession>A0A665UJY1</accession>
<evidence type="ECO:0000313" key="14">
    <source>
        <dbReference type="Ensembl" id="ENSENLP00000019998.1"/>
    </source>
</evidence>
<evidence type="ECO:0000256" key="9">
    <source>
        <dbReference type="SAM" id="MobiDB-lite"/>
    </source>
</evidence>
<proteinExistence type="inferred from homology"/>